<dbReference type="SUPFAM" id="SSF56219">
    <property type="entry name" value="DNase I-like"/>
    <property type="match status" value="1"/>
</dbReference>
<dbReference type="InterPro" id="IPR005135">
    <property type="entry name" value="Endo/exonuclease/phosphatase"/>
</dbReference>
<dbReference type="Proteomes" id="UP000193642">
    <property type="component" value="Unassembled WGS sequence"/>
</dbReference>
<keyword evidence="3" id="KW-0255">Endonuclease</keyword>
<protein>
    <submittedName>
        <fullName evidence="3">Endonuclease/exonuclease/phosphatase</fullName>
    </submittedName>
</protein>
<dbReference type="OrthoDB" id="428734at2759"/>
<dbReference type="GO" id="GO:0004519">
    <property type="term" value="F:endonuclease activity"/>
    <property type="evidence" value="ECO:0007669"/>
    <property type="project" value="UniProtKB-KW"/>
</dbReference>
<feature type="region of interest" description="Disordered" evidence="1">
    <location>
        <begin position="453"/>
        <end position="502"/>
    </location>
</feature>
<organism evidence="3 4">
    <name type="scientific">Rhizoclosmatium globosum</name>
    <dbReference type="NCBI Taxonomy" id="329046"/>
    <lineage>
        <taxon>Eukaryota</taxon>
        <taxon>Fungi</taxon>
        <taxon>Fungi incertae sedis</taxon>
        <taxon>Chytridiomycota</taxon>
        <taxon>Chytridiomycota incertae sedis</taxon>
        <taxon>Chytridiomycetes</taxon>
        <taxon>Chytridiales</taxon>
        <taxon>Chytriomycetaceae</taxon>
        <taxon>Rhizoclosmatium</taxon>
    </lineage>
</organism>
<dbReference type="Pfam" id="PF03372">
    <property type="entry name" value="Exo_endo_phos"/>
    <property type="match status" value="1"/>
</dbReference>
<accession>A0A1Y2BTC8</accession>
<keyword evidence="4" id="KW-1185">Reference proteome</keyword>
<keyword evidence="3" id="KW-0269">Exonuclease</keyword>
<dbReference type="AlphaFoldDB" id="A0A1Y2BTC8"/>
<feature type="compositionally biased region" description="Low complexity" evidence="1">
    <location>
        <begin position="361"/>
        <end position="378"/>
    </location>
</feature>
<dbReference type="InterPro" id="IPR036691">
    <property type="entry name" value="Endo/exonu/phosph_ase_sf"/>
</dbReference>
<dbReference type="GO" id="GO:0000175">
    <property type="term" value="F:3'-5'-RNA exonuclease activity"/>
    <property type="evidence" value="ECO:0007669"/>
    <property type="project" value="TreeGrafter"/>
</dbReference>
<feature type="domain" description="Endonuclease/exonuclease/phosphatase" evidence="2">
    <location>
        <begin position="33"/>
        <end position="350"/>
    </location>
</feature>
<dbReference type="PANTHER" id="PTHR12121">
    <property type="entry name" value="CARBON CATABOLITE REPRESSOR PROTEIN 4"/>
    <property type="match status" value="1"/>
</dbReference>
<dbReference type="InterPro" id="IPR050410">
    <property type="entry name" value="CCR4/nocturin_mRNA_transcr"/>
</dbReference>
<keyword evidence="3" id="KW-0378">Hydrolase</keyword>
<comment type="caution">
    <text evidence="3">The sequence shown here is derived from an EMBL/GenBank/DDBJ whole genome shotgun (WGS) entry which is preliminary data.</text>
</comment>
<proteinExistence type="predicted"/>
<dbReference type="STRING" id="329046.A0A1Y2BTC8"/>
<feature type="region of interest" description="Disordered" evidence="1">
    <location>
        <begin position="361"/>
        <end position="425"/>
    </location>
</feature>
<dbReference type="EMBL" id="MCGO01000047">
    <property type="protein sequence ID" value="ORY37996.1"/>
    <property type="molecule type" value="Genomic_DNA"/>
</dbReference>
<evidence type="ECO:0000259" key="2">
    <source>
        <dbReference type="Pfam" id="PF03372"/>
    </source>
</evidence>
<gene>
    <name evidence="3" type="ORF">BCR33DRAFT_442745</name>
</gene>
<feature type="compositionally biased region" description="Low complexity" evidence="1">
    <location>
        <begin position="472"/>
        <end position="496"/>
    </location>
</feature>
<feature type="compositionally biased region" description="Polar residues" evidence="1">
    <location>
        <begin position="456"/>
        <end position="471"/>
    </location>
</feature>
<name>A0A1Y2BTC8_9FUNG</name>
<dbReference type="Gene3D" id="3.60.10.10">
    <property type="entry name" value="Endonuclease/exonuclease/phosphatase"/>
    <property type="match status" value="1"/>
</dbReference>
<reference evidence="3 4" key="1">
    <citation type="submission" date="2016-07" db="EMBL/GenBank/DDBJ databases">
        <title>Pervasive Adenine N6-methylation of Active Genes in Fungi.</title>
        <authorList>
            <consortium name="DOE Joint Genome Institute"/>
            <person name="Mondo S.J."/>
            <person name="Dannebaum R.O."/>
            <person name="Kuo R.C."/>
            <person name="Labutti K."/>
            <person name="Haridas S."/>
            <person name="Kuo A."/>
            <person name="Salamov A."/>
            <person name="Ahrendt S.R."/>
            <person name="Lipzen A."/>
            <person name="Sullivan W."/>
            <person name="Andreopoulos W.B."/>
            <person name="Clum A."/>
            <person name="Lindquist E."/>
            <person name="Daum C."/>
            <person name="Ramamoorthy G.K."/>
            <person name="Gryganskyi A."/>
            <person name="Culley D."/>
            <person name="Magnuson J.K."/>
            <person name="James T.Y."/>
            <person name="O'Malley M.A."/>
            <person name="Stajich J.E."/>
            <person name="Spatafora J.W."/>
            <person name="Visel A."/>
            <person name="Grigoriev I.V."/>
        </authorList>
    </citation>
    <scope>NUCLEOTIDE SEQUENCE [LARGE SCALE GENOMIC DNA]</scope>
    <source>
        <strain evidence="3 4">JEL800</strain>
    </source>
</reference>
<evidence type="ECO:0000313" key="4">
    <source>
        <dbReference type="Proteomes" id="UP000193642"/>
    </source>
</evidence>
<evidence type="ECO:0000256" key="1">
    <source>
        <dbReference type="SAM" id="MobiDB-lite"/>
    </source>
</evidence>
<sequence>MPFLGVPGTMEIPHRVWKKGGTEKPDNRHFMIMSYNVLAPMYCTDSRYSESHADILDWDHRKKMILDEIAFYSPDFICLQELPPSDFKEIFLPALQKIGYDGHFQQKKREHAADGCAIFFLEARFSLMAVQAFAYNDQIPQDPASDLYQRLHPYPNIALVCVFQNRQARSLRCRIVNTHLHWDPACADTKLLQAAILMEWLERAPHRDVPTAIAADLNSRSGEAVVDYLVRGKVAPGALFMGKDFGRFTKALTVRNPQTGVTVLASALAQQPGFEGLLKGGVVITNQSSMNGVAGPPQQQTLLPLLRHGTKLASAYDRKDLPFTNKTPEFEGSIDHILYTSGTLSIRDVLGDFDQTYYPATATAATTPTPETDQTLPEPVLPEEDEEEPQTSSSQPTSGKPPGPRPYHHHQPPPPQGYLAKITSFPTPHVPSDHLPLCAWLKWKTVPVGTGPGLNTPVSTNGNILGTSATDSRNNGGSGSQRSRGGRRGQQQHNSRVLCRWD</sequence>
<keyword evidence="3" id="KW-0540">Nuclease</keyword>
<evidence type="ECO:0000313" key="3">
    <source>
        <dbReference type="EMBL" id="ORY37996.1"/>
    </source>
</evidence>
<dbReference type="PANTHER" id="PTHR12121:SF100">
    <property type="entry name" value="POLY(A)-SPECIFIC RIBONUCLEASE"/>
    <property type="match status" value="1"/>
</dbReference>